<name>A0AA38T6N0_9ASTR</name>
<dbReference type="CDD" id="cd22744">
    <property type="entry name" value="OTU"/>
    <property type="match status" value="1"/>
</dbReference>
<dbReference type="InterPro" id="IPR052579">
    <property type="entry name" value="Zinc_finger_SWIM"/>
</dbReference>
<evidence type="ECO:0000256" key="1">
    <source>
        <dbReference type="SAM" id="MobiDB-lite"/>
    </source>
</evidence>
<evidence type="ECO:0000259" key="2">
    <source>
        <dbReference type="PROSITE" id="PS50802"/>
    </source>
</evidence>
<dbReference type="PANTHER" id="PTHR31569:SF4">
    <property type="entry name" value="SWIM-TYPE DOMAIN-CONTAINING PROTEIN"/>
    <property type="match status" value="1"/>
</dbReference>
<evidence type="ECO:0000313" key="3">
    <source>
        <dbReference type="EMBL" id="KAJ9548371.1"/>
    </source>
</evidence>
<dbReference type="InterPro" id="IPR003323">
    <property type="entry name" value="OTU_dom"/>
</dbReference>
<organism evidence="3 4">
    <name type="scientific">Centaurea solstitialis</name>
    <name type="common">yellow star-thistle</name>
    <dbReference type="NCBI Taxonomy" id="347529"/>
    <lineage>
        <taxon>Eukaryota</taxon>
        <taxon>Viridiplantae</taxon>
        <taxon>Streptophyta</taxon>
        <taxon>Embryophyta</taxon>
        <taxon>Tracheophyta</taxon>
        <taxon>Spermatophyta</taxon>
        <taxon>Magnoliopsida</taxon>
        <taxon>eudicotyledons</taxon>
        <taxon>Gunneridae</taxon>
        <taxon>Pentapetalae</taxon>
        <taxon>asterids</taxon>
        <taxon>campanulids</taxon>
        <taxon>Asterales</taxon>
        <taxon>Asteraceae</taxon>
        <taxon>Carduoideae</taxon>
        <taxon>Cardueae</taxon>
        <taxon>Centaureinae</taxon>
        <taxon>Centaurea</taxon>
    </lineage>
</organism>
<dbReference type="Pfam" id="PF03101">
    <property type="entry name" value="FAR1"/>
    <property type="match status" value="1"/>
</dbReference>
<dbReference type="AlphaFoldDB" id="A0AA38T6N0"/>
<accession>A0AA38T6N0</accession>
<feature type="compositionally biased region" description="Polar residues" evidence="1">
    <location>
        <begin position="443"/>
        <end position="453"/>
    </location>
</feature>
<dbReference type="Gene3D" id="3.90.70.80">
    <property type="match status" value="1"/>
</dbReference>
<comment type="caution">
    <text evidence="3">The sequence shown here is derived from an EMBL/GenBank/DDBJ whole genome shotgun (WGS) entry which is preliminary data.</text>
</comment>
<dbReference type="Proteomes" id="UP001172457">
    <property type="component" value="Chromosome 5"/>
</dbReference>
<feature type="domain" description="OTU" evidence="2">
    <location>
        <begin position="500"/>
        <end position="636"/>
    </location>
</feature>
<dbReference type="InterPro" id="IPR018289">
    <property type="entry name" value="MULE_transposase_dom"/>
</dbReference>
<dbReference type="EMBL" id="JARYMX010000005">
    <property type="protein sequence ID" value="KAJ9548371.1"/>
    <property type="molecule type" value="Genomic_DNA"/>
</dbReference>
<dbReference type="PROSITE" id="PS50802">
    <property type="entry name" value="OTU"/>
    <property type="match status" value="1"/>
</dbReference>
<dbReference type="PANTHER" id="PTHR31569">
    <property type="entry name" value="SWIM-TYPE DOMAIN-CONTAINING PROTEIN"/>
    <property type="match status" value="1"/>
</dbReference>
<dbReference type="Pfam" id="PF10551">
    <property type="entry name" value="MULE"/>
    <property type="match status" value="1"/>
</dbReference>
<sequence length="686" mass="78881">MDNNVHPINSAGVYRNPHPNAFSTDMVFSSRQELTKWVRNIASSLGFIIVVKRSRRDSDGDEYEVVFQCDCGGMYRSNKTSSKHTGTKKTNCPFGLVGKNLGDDRWNLIVKCEEHNHDFALHLEGKAYARRLSESQAQLVKDLSANNVKPRDILSTIKQQYPDNVSTSKTIYNQCQKIRLTKNAGRTPIQVLMSFLQEEGYVFYHRANDSTNELEDLFFAHPRSLEIWRAFPHVLLMDATYRTNMFDMPLLEIVGVTSTNKTFCIAFVLTHKEKIPNYSWALNCLLSLSEGYLFPRVIVTDRELALMKACSTVFPGAKRLLCEIYLSNFAQLEVVLLNYPAVLGYLNDIWLIPYKGMFVSVWTDKLLHFGNRTSYGLPCGHEQMSYSNKGHPIPIDSIDVFWRKLDLSSCQTVEDDDIDCEDEVKNFTEEFKKQSRPTHGEPSFTTQGPLRRSASNASTFVGFDKMSNQDPARHSSFTGKNSNVHPYVNQFLEMFHRYITHVHDVIGDGNCGFRAIAVWMGLHEDAWPTIRFQLMEELNTYKTEYLEMFGGEDWNTTYNTLNFFRTDEAAPYDHWFSMPEIPVLMACKYNVILHVIAMSGSLTYLPLRSAPPPWYQHVVYTIGFVNRNHYAKLVFAEGYPFPTITSHFFRFSYPCAAGWATPYTDRIQKYNHLLRVNCTTDNIILE</sequence>
<reference evidence="3" key="1">
    <citation type="submission" date="2023-03" db="EMBL/GenBank/DDBJ databases">
        <title>Chromosome-scale reference genome and RAD-based genetic map of yellow starthistle (Centaurea solstitialis) reveal putative structural variation and QTLs associated with invader traits.</title>
        <authorList>
            <person name="Reatini B."/>
            <person name="Cang F.A."/>
            <person name="Jiang Q."/>
            <person name="Mckibben M.T.W."/>
            <person name="Barker M.S."/>
            <person name="Rieseberg L.H."/>
            <person name="Dlugosch K.M."/>
        </authorList>
    </citation>
    <scope>NUCLEOTIDE SEQUENCE</scope>
    <source>
        <strain evidence="3">CAN-66</strain>
        <tissue evidence="3">Leaf</tissue>
    </source>
</reference>
<evidence type="ECO:0000313" key="4">
    <source>
        <dbReference type="Proteomes" id="UP001172457"/>
    </source>
</evidence>
<dbReference type="InterPro" id="IPR004330">
    <property type="entry name" value="FAR1_DNA_bnd_dom"/>
</dbReference>
<keyword evidence="4" id="KW-1185">Reference proteome</keyword>
<feature type="region of interest" description="Disordered" evidence="1">
    <location>
        <begin position="429"/>
        <end position="453"/>
    </location>
</feature>
<gene>
    <name evidence="3" type="ORF">OSB04_020914</name>
</gene>
<protein>
    <recommendedName>
        <fullName evidence="2">OTU domain-containing protein</fullName>
    </recommendedName>
</protein>
<proteinExistence type="predicted"/>